<dbReference type="InterPro" id="IPR050351">
    <property type="entry name" value="BphY/WalK/GraS-like"/>
</dbReference>
<dbReference type="CDD" id="cd00082">
    <property type="entry name" value="HisKA"/>
    <property type="match status" value="1"/>
</dbReference>
<keyword evidence="6" id="KW-0902">Two-component regulatory system</keyword>
<dbReference type="InterPro" id="IPR003594">
    <property type="entry name" value="HATPase_dom"/>
</dbReference>
<organism evidence="8 9">
    <name type="scientific">Mucilaginibacter terrae</name>
    <dbReference type="NCBI Taxonomy" id="1955052"/>
    <lineage>
        <taxon>Bacteria</taxon>
        <taxon>Pseudomonadati</taxon>
        <taxon>Bacteroidota</taxon>
        <taxon>Sphingobacteriia</taxon>
        <taxon>Sphingobacteriales</taxon>
        <taxon>Sphingobacteriaceae</taxon>
        <taxon>Mucilaginibacter</taxon>
    </lineage>
</organism>
<evidence type="ECO:0000313" key="9">
    <source>
        <dbReference type="Proteomes" id="UP001258315"/>
    </source>
</evidence>
<gene>
    <name evidence="8" type="ORF">QE417_004390</name>
</gene>
<evidence type="ECO:0000256" key="5">
    <source>
        <dbReference type="ARBA" id="ARBA00022777"/>
    </source>
</evidence>
<protein>
    <recommendedName>
        <fullName evidence="2">histidine kinase</fullName>
        <ecNumber evidence="2">2.7.13.3</ecNumber>
    </recommendedName>
</protein>
<dbReference type="SUPFAM" id="SSF47384">
    <property type="entry name" value="Homodimeric domain of signal transducing histidine kinase"/>
    <property type="match status" value="1"/>
</dbReference>
<evidence type="ECO:0000259" key="7">
    <source>
        <dbReference type="PROSITE" id="PS50109"/>
    </source>
</evidence>
<sequence>MTPYLLDQQISAPLLALTARNSESYNDSFNNHIFNEIFTHSNIGVWTLKEKSLRLKVSYGFQLLLGLAEQQDYTFTEIFQFVAHSQRYRVVKELKRACKCGNNFAIEFKCKANKPGVEGKWFKLTGKSSHHPKSSGVSYLGSLTDITETKNLETWNSDRLALLGHELKGPLSAIKLYLQRAHKISTENNIKDAALFLSKADDQVSSMAYLMEDLLTCSTIENKQMNLDVEYFDLSSIVEPVIEEMKLKHTDYHFINCVPAAINLRADKRKINQVIKNYLTNAVKYSLPGSEITIGARNNDGNLIVFVKDTGTGMDHEHLEKVFDRYYRVNGTMAEGHGLGLYLVKEIISRHGGNVWVQSVPDQGSEFYFSIPKSTNTFKQNHGLV</sequence>
<dbReference type="SUPFAM" id="SSF55785">
    <property type="entry name" value="PYP-like sensor domain (PAS domain)"/>
    <property type="match status" value="1"/>
</dbReference>
<dbReference type="InterPro" id="IPR036890">
    <property type="entry name" value="HATPase_C_sf"/>
</dbReference>
<dbReference type="Proteomes" id="UP001258315">
    <property type="component" value="Unassembled WGS sequence"/>
</dbReference>
<dbReference type="SMART" id="SM00388">
    <property type="entry name" value="HisKA"/>
    <property type="match status" value="1"/>
</dbReference>
<accession>A0ABU3GZW7</accession>
<dbReference type="CDD" id="cd00075">
    <property type="entry name" value="HATPase"/>
    <property type="match status" value="1"/>
</dbReference>
<comment type="catalytic activity">
    <reaction evidence="1">
        <text>ATP + protein L-histidine = ADP + protein N-phospho-L-histidine.</text>
        <dbReference type="EC" id="2.7.13.3"/>
    </reaction>
</comment>
<dbReference type="InterPro" id="IPR004358">
    <property type="entry name" value="Sig_transdc_His_kin-like_C"/>
</dbReference>
<dbReference type="InterPro" id="IPR005467">
    <property type="entry name" value="His_kinase_dom"/>
</dbReference>
<dbReference type="SMART" id="SM00387">
    <property type="entry name" value="HATPase_c"/>
    <property type="match status" value="1"/>
</dbReference>
<reference evidence="9" key="1">
    <citation type="submission" date="2023-07" db="EMBL/GenBank/DDBJ databases">
        <title>Functional and genomic diversity of the sorghum phyllosphere microbiome.</title>
        <authorList>
            <person name="Shade A."/>
        </authorList>
    </citation>
    <scope>NUCLEOTIDE SEQUENCE [LARGE SCALE GENOMIC DNA]</scope>
    <source>
        <strain evidence="9">SORGH_AS_0422</strain>
    </source>
</reference>
<keyword evidence="9" id="KW-1185">Reference proteome</keyword>
<evidence type="ECO:0000256" key="4">
    <source>
        <dbReference type="ARBA" id="ARBA00022679"/>
    </source>
</evidence>
<dbReference type="PROSITE" id="PS50109">
    <property type="entry name" value="HIS_KIN"/>
    <property type="match status" value="1"/>
</dbReference>
<dbReference type="Gene3D" id="3.30.450.20">
    <property type="entry name" value="PAS domain"/>
    <property type="match status" value="1"/>
</dbReference>
<evidence type="ECO:0000256" key="1">
    <source>
        <dbReference type="ARBA" id="ARBA00000085"/>
    </source>
</evidence>
<feature type="domain" description="Histidine kinase" evidence="7">
    <location>
        <begin position="162"/>
        <end position="375"/>
    </location>
</feature>
<dbReference type="RefSeq" id="WP_311953735.1">
    <property type="nucleotide sequence ID" value="NZ_JAVLVU010000001.1"/>
</dbReference>
<comment type="caution">
    <text evidence="8">The sequence shown here is derived from an EMBL/GenBank/DDBJ whole genome shotgun (WGS) entry which is preliminary data.</text>
</comment>
<dbReference type="Pfam" id="PF02518">
    <property type="entry name" value="HATPase_c"/>
    <property type="match status" value="1"/>
</dbReference>
<dbReference type="GO" id="GO:0016301">
    <property type="term" value="F:kinase activity"/>
    <property type="evidence" value="ECO:0007669"/>
    <property type="project" value="UniProtKB-KW"/>
</dbReference>
<dbReference type="InterPro" id="IPR035965">
    <property type="entry name" value="PAS-like_dom_sf"/>
</dbReference>
<evidence type="ECO:0000256" key="6">
    <source>
        <dbReference type="ARBA" id="ARBA00023012"/>
    </source>
</evidence>
<dbReference type="EMBL" id="JAVLVU010000001">
    <property type="protein sequence ID" value="MDT3405318.1"/>
    <property type="molecule type" value="Genomic_DNA"/>
</dbReference>
<keyword evidence="5 8" id="KW-0418">Kinase</keyword>
<dbReference type="SUPFAM" id="SSF55874">
    <property type="entry name" value="ATPase domain of HSP90 chaperone/DNA topoisomerase II/histidine kinase"/>
    <property type="match status" value="1"/>
</dbReference>
<dbReference type="Gene3D" id="3.30.565.10">
    <property type="entry name" value="Histidine kinase-like ATPase, C-terminal domain"/>
    <property type="match status" value="1"/>
</dbReference>
<dbReference type="EC" id="2.7.13.3" evidence="2"/>
<evidence type="ECO:0000313" key="8">
    <source>
        <dbReference type="EMBL" id="MDT3405318.1"/>
    </source>
</evidence>
<name>A0ABU3GZW7_9SPHI</name>
<dbReference type="PANTHER" id="PTHR45453">
    <property type="entry name" value="PHOSPHATE REGULON SENSOR PROTEIN PHOR"/>
    <property type="match status" value="1"/>
</dbReference>
<dbReference type="PANTHER" id="PTHR45453:SF1">
    <property type="entry name" value="PHOSPHATE REGULON SENSOR PROTEIN PHOR"/>
    <property type="match status" value="1"/>
</dbReference>
<evidence type="ECO:0000256" key="2">
    <source>
        <dbReference type="ARBA" id="ARBA00012438"/>
    </source>
</evidence>
<keyword evidence="4" id="KW-0808">Transferase</keyword>
<proteinExistence type="predicted"/>
<dbReference type="InterPro" id="IPR003661">
    <property type="entry name" value="HisK_dim/P_dom"/>
</dbReference>
<evidence type="ECO:0000256" key="3">
    <source>
        <dbReference type="ARBA" id="ARBA00022553"/>
    </source>
</evidence>
<dbReference type="InterPro" id="IPR036097">
    <property type="entry name" value="HisK_dim/P_sf"/>
</dbReference>
<keyword evidence="3" id="KW-0597">Phosphoprotein</keyword>
<dbReference type="PRINTS" id="PR00344">
    <property type="entry name" value="BCTRLSENSOR"/>
</dbReference>
<dbReference type="Gene3D" id="1.10.287.130">
    <property type="match status" value="1"/>
</dbReference>